<evidence type="ECO:0000259" key="1">
    <source>
        <dbReference type="Pfam" id="PF07727"/>
    </source>
</evidence>
<name>A0AAV1T9C1_9STRA</name>
<sequence length="107" mass="12465">MHVHQMEVKTAFLNSDLGVDIYMQQPHQYVDARCLADFFCKLKKSLYGLKQSSRIWNKKIDGFMISLSFDKFESYHYAYVMCKVNEGIEGNLLFAVPYVDDHIIACN</sequence>
<evidence type="ECO:0000313" key="2">
    <source>
        <dbReference type="EMBL" id="CAK7909763.1"/>
    </source>
</evidence>
<dbReference type="Pfam" id="PF07727">
    <property type="entry name" value="RVT_2"/>
    <property type="match status" value="1"/>
</dbReference>
<dbReference type="AlphaFoldDB" id="A0AAV1T9C1"/>
<dbReference type="InterPro" id="IPR013103">
    <property type="entry name" value="RVT_2"/>
</dbReference>
<accession>A0AAV1T9C1</accession>
<organism evidence="2 3">
    <name type="scientific">Peronospora matthiolae</name>
    <dbReference type="NCBI Taxonomy" id="2874970"/>
    <lineage>
        <taxon>Eukaryota</taxon>
        <taxon>Sar</taxon>
        <taxon>Stramenopiles</taxon>
        <taxon>Oomycota</taxon>
        <taxon>Peronosporomycetes</taxon>
        <taxon>Peronosporales</taxon>
        <taxon>Peronosporaceae</taxon>
        <taxon>Peronospora</taxon>
    </lineage>
</organism>
<gene>
    <name evidence="2" type="ORF">PM001_LOCUS4000</name>
</gene>
<comment type="caution">
    <text evidence="2">The sequence shown here is derived from an EMBL/GenBank/DDBJ whole genome shotgun (WGS) entry which is preliminary data.</text>
</comment>
<protein>
    <recommendedName>
        <fullName evidence="1">Reverse transcriptase Ty1/copia-type domain-containing protein</fullName>
    </recommendedName>
</protein>
<dbReference type="EMBL" id="CAKLBY020000035">
    <property type="protein sequence ID" value="CAK7909763.1"/>
    <property type="molecule type" value="Genomic_DNA"/>
</dbReference>
<proteinExistence type="predicted"/>
<reference evidence="2" key="1">
    <citation type="submission" date="2024-01" db="EMBL/GenBank/DDBJ databases">
        <authorList>
            <person name="Webb A."/>
        </authorList>
    </citation>
    <scope>NUCLEOTIDE SEQUENCE</scope>
    <source>
        <strain evidence="2">Pm1</strain>
    </source>
</reference>
<dbReference type="Proteomes" id="UP001162060">
    <property type="component" value="Unassembled WGS sequence"/>
</dbReference>
<feature type="domain" description="Reverse transcriptase Ty1/copia-type" evidence="1">
    <location>
        <begin position="2"/>
        <end position="105"/>
    </location>
</feature>
<evidence type="ECO:0000313" key="3">
    <source>
        <dbReference type="Proteomes" id="UP001162060"/>
    </source>
</evidence>